<protein>
    <submittedName>
        <fullName evidence="1">Uncharacterized protein</fullName>
    </submittedName>
</protein>
<reference evidence="1" key="2">
    <citation type="submission" date="2020-07" db="EMBL/GenBank/DDBJ databases">
        <authorList>
            <person name="Vera ALvarez R."/>
            <person name="Arias-Moreno D.M."/>
            <person name="Jimenez-Jacinto V."/>
            <person name="Jimenez-Bremont J.F."/>
            <person name="Swaminathan K."/>
            <person name="Moose S.P."/>
            <person name="Guerrero-Gonzalez M.L."/>
            <person name="Marino-Ramirez L."/>
            <person name="Landsman D."/>
            <person name="Rodriguez-Kessler M."/>
            <person name="Delgado-Sanchez P."/>
        </authorList>
    </citation>
    <scope>NUCLEOTIDE SEQUENCE</scope>
    <source>
        <tissue evidence="1">Cladode</tissue>
    </source>
</reference>
<proteinExistence type="predicted"/>
<name>A0A7C9E1K2_OPUST</name>
<accession>A0A7C9E1K2</accession>
<organism evidence="1">
    <name type="scientific">Opuntia streptacantha</name>
    <name type="common">Prickly pear cactus</name>
    <name type="synonym">Opuntia cardona</name>
    <dbReference type="NCBI Taxonomy" id="393608"/>
    <lineage>
        <taxon>Eukaryota</taxon>
        <taxon>Viridiplantae</taxon>
        <taxon>Streptophyta</taxon>
        <taxon>Embryophyta</taxon>
        <taxon>Tracheophyta</taxon>
        <taxon>Spermatophyta</taxon>
        <taxon>Magnoliopsida</taxon>
        <taxon>eudicotyledons</taxon>
        <taxon>Gunneridae</taxon>
        <taxon>Pentapetalae</taxon>
        <taxon>Caryophyllales</taxon>
        <taxon>Cactineae</taxon>
        <taxon>Cactaceae</taxon>
        <taxon>Opuntioideae</taxon>
        <taxon>Opuntia</taxon>
    </lineage>
</organism>
<reference evidence="1" key="1">
    <citation type="journal article" date="2013" name="J. Plant Res.">
        <title>Effect of fungi and light on seed germination of three Opuntia species from semiarid lands of central Mexico.</title>
        <authorList>
            <person name="Delgado-Sanchez P."/>
            <person name="Jimenez-Bremont J.F."/>
            <person name="Guerrero-Gonzalez Mde L."/>
            <person name="Flores J."/>
        </authorList>
    </citation>
    <scope>NUCLEOTIDE SEQUENCE</scope>
    <source>
        <tissue evidence="1">Cladode</tissue>
    </source>
</reference>
<evidence type="ECO:0000313" key="1">
    <source>
        <dbReference type="EMBL" id="MBA4651748.1"/>
    </source>
</evidence>
<dbReference type="EMBL" id="GISG01171477">
    <property type="protein sequence ID" value="MBA4651748.1"/>
    <property type="molecule type" value="Transcribed_RNA"/>
</dbReference>
<dbReference type="AlphaFoldDB" id="A0A7C9E1K2"/>
<sequence length="110" mass="12684">MINQSRIFTLTGSSSEHYIDKGRSILRFFFRACRICFVIFMHRSSSNVTHIKTNASCICLKYSETAEETRNARTMSSHITKITISTLEAKLLWEVEEKKDAEAQSCLDRI</sequence>